<keyword evidence="2" id="KW-0507">mRNA processing</keyword>
<feature type="compositionally biased region" description="Polar residues" evidence="9">
    <location>
        <begin position="165"/>
        <end position="187"/>
    </location>
</feature>
<feature type="compositionally biased region" description="Polar residues" evidence="9">
    <location>
        <begin position="1"/>
        <end position="13"/>
    </location>
</feature>
<dbReference type="PANTHER" id="PTHR11864">
    <property type="entry name" value="PRE-MRNA-PROCESSING PROTEIN PRP40"/>
    <property type="match status" value="1"/>
</dbReference>
<dbReference type="Gene3D" id="2.20.70.10">
    <property type="match status" value="2"/>
</dbReference>
<dbReference type="FunFam" id="2.20.70.10:FF:000228">
    <property type="entry name" value="Pre-mRNA-processing protein 40A"/>
    <property type="match status" value="1"/>
</dbReference>
<feature type="domain" description="FF" evidence="11">
    <location>
        <begin position="596"/>
        <end position="650"/>
    </location>
</feature>
<dbReference type="EMBL" id="WHWC01000001">
    <property type="protein sequence ID" value="KAG8390973.1"/>
    <property type="molecule type" value="Genomic_DNA"/>
</dbReference>
<comment type="function">
    <text evidence="6">Binds the phosphorylated C-terminal domain (CTD) of the largest subunit of RNA polymerase II and functions as a scaffold for RNA processing machineries. May be involved in pre-mRNA splicing.</text>
</comment>
<protein>
    <recommendedName>
        <fullName evidence="14">Pre-mRNA-processing protein 40A</fullName>
    </recommendedName>
</protein>
<feature type="compositionally biased region" description="Basic and acidic residues" evidence="9">
    <location>
        <begin position="886"/>
        <end position="901"/>
    </location>
</feature>
<gene>
    <name evidence="12" type="ORF">BUALT_Bualt01G0139400</name>
</gene>
<feature type="domain" description="FF" evidence="11">
    <location>
        <begin position="461"/>
        <end position="515"/>
    </location>
</feature>
<dbReference type="SUPFAM" id="SSF81698">
    <property type="entry name" value="FF domain"/>
    <property type="match status" value="5"/>
</dbReference>
<proteinExistence type="inferred from homology"/>
<dbReference type="Pfam" id="PF00397">
    <property type="entry name" value="WW"/>
    <property type="match status" value="2"/>
</dbReference>
<dbReference type="InterPro" id="IPR002713">
    <property type="entry name" value="FF_domain"/>
</dbReference>
<dbReference type="Pfam" id="PF01846">
    <property type="entry name" value="FF"/>
    <property type="match status" value="4"/>
</dbReference>
<keyword evidence="5" id="KW-0539">Nucleus</keyword>
<dbReference type="InterPro" id="IPR036517">
    <property type="entry name" value="FF_domain_sf"/>
</dbReference>
<dbReference type="CDD" id="cd00201">
    <property type="entry name" value="WW"/>
    <property type="match status" value="2"/>
</dbReference>
<feature type="compositionally biased region" description="Polar residues" evidence="9">
    <location>
        <begin position="193"/>
        <end position="204"/>
    </location>
</feature>
<dbReference type="GO" id="GO:0005685">
    <property type="term" value="C:U1 snRNP"/>
    <property type="evidence" value="ECO:0007669"/>
    <property type="project" value="TreeGrafter"/>
</dbReference>
<feature type="compositionally biased region" description="Low complexity" evidence="9">
    <location>
        <begin position="138"/>
        <end position="156"/>
    </location>
</feature>
<feature type="region of interest" description="Disordered" evidence="9">
    <location>
        <begin position="864"/>
        <end position="996"/>
    </location>
</feature>
<feature type="compositionally biased region" description="Low complexity" evidence="9">
    <location>
        <begin position="42"/>
        <end position="58"/>
    </location>
</feature>
<dbReference type="InterPro" id="IPR036020">
    <property type="entry name" value="WW_dom_sf"/>
</dbReference>
<dbReference type="GO" id="GO:0070063">
    <property type="term" value="F:RNA polymerase binding"/>
    <property type="evidence" value="ECO:0007669"/>
    <property type="project" value="UniProtKB-ARBA"/>
</dbReference>
<dbReference type="SUPFAM" id="SSF51045">
    <property type="entry name" value="WW domain"/>
    <property type="match status" value="2"/>
</dbReference>
<dbReference type="InterPro" id="IPR001202">
    <property type="entry name" value="WW_dom"/>
</dbReference>
<dbReference type="PANTHER" id="PTHR11864:SF31">
    <property type="entry name" value="PRE-MRNA-PROCESSING PROTEIN 40A-LIKE ISOFORM X1"/>
    <property type="match status" value="1"/>
</dbReference>
<comment type="similarity">
    <text evidence="7">Belongs to the PRPF40 family.</text>
</comment>
<dbReference type="AlphaFoldDB" id="A0AAV6Y9B1"/>
<feature type="compositionally biased region" description="Basic and acidic residues" evidence="9">
    <location>
        <begin position="864"/>
        <end position="873"/>
    </location>
</feature>
<feature type="domain" description="FF" evidence="11">
    <location>
        <begin position="528"/>
        <end position="583"/>
    </location>
</feature>
<organism evidence="12 13">
    <name type="scientific">Buddleja alternifolia</name>
    <dbReference type="NCBI Taxonomy" id="168488"/>
    <lineage>
        <taxon>Eukaryota</taxon>
        <taxon>Viridiplantae</taxon>
        <taxon>Streptophyta</taxon>
        <taxon>Embryophyta</taxon>
        <taxon>Tracheophyta</taxon>
        <taxon>Spermatophyta</taxon>
        <taxon>Magnoliopsida</taxon>
        <taxon>eudicotyledons</taxon>
        <taxon>Gunneridae</taxon>
        <taxon>Pentapetalae</taxon>
        <taxon>asterids</taxon>
        <taxon>lamiids</taxon>
        <taxon>Lamiales</taxon>
        <taxon>Scrophulariaceae</taxon>
        <taxon>Buddlejeae</taxon>
        <taxon>Buddleja</taxon>
    </lineage>
</organism>
<dbReference type="GO" id="GO:0003723">
    <property type="term" value="F:RNA binding"/>
    <property type="evidence" value="ECO:0007669"/>
    <property type="project" value="TreeGrafter"/>
</dbReference>
<dbReference type="SMART" id="SM00441">
    <property type="entry name" value="FF"/>
    <property type="match status" value="5"/>
</dbReference>
<comment type="caution">
    <text evidence="12">The sequence shown here is derived from an EMBL/GenBank/DDBJ whole genome shotgun (WGS) entry which is preliminary data.</text>
</comment>
<evidence type="ECO:0000256" key="4">
    <source>
        <dbReference type="ARBA" id="ARBA00023187"/>
    </source>
</evidence>
<evidence type="ECO:0000256" key="6">
    <source>
        <dbReference type="ARBA" id="ARBA00056384"/>
    </source>
</evidence>
<evidence type="ECO:0000256" key="7">
    <source>
        <dbReference type="ARBA" id="ARBA00061317"/>
    </source>
</evidence>
<dbReference type="FunFam" id="1.10.10.440:FF:000013">
    <property type="entry name" value="pre-mRNA-processing protein 40A isoform X1"/>
    <property type="match status" value="1"/>
</dbReference>
<feature type="domain" description="WW" evidence="10">
    <location>
        <begin position="248"/>
        <end position="281"/>
    </location>
</feature>
<evidence type="ECO:0000259" key="11">
    <source>
        <dbReference type="PROSITE" id="PS51676"/>
    </source>
</evidence>
<evidence type="ECO:0000256" key="5">
    <source>
        <dbReference type="ARBA" id="ARBA00023242"/>
    </source>
</evidence>
<evidence type="ECO:0000313" key="13">
    <source>
        <dbReference type="Proteomes" id="UP000826271"/>
    </source>
</evidence>
<dbReference type="FunFam" id="1.10.10.440:FF:000026">
    <property type="entry name" value="Pre-mRNA-processing protein 40A"/>
    <property type="match status" value="1"/>
</dbReference>
<dbReference type="PROSITE" id="PS51676">
    <property type="entry name" value="FF"/>
    <property type="match status" value="4"/>
</dbReference>
<dbReference type="Gene3D" id="1.10.10.440">
    <property type="entry name" value="FF domain"/>
    <property type="match status" value="5"/>
</dbReference>
<dbReference type="GO" id="GO:0071004">
    <property type="term" value="C:U2-type prespliceosome"/>
    <property type="evidence" value="ECO:0007669"/>
    <property type="project" value="TreeGrafter"/>
</dbReference>
<comment type="subcellular location">
    <subcellularLocation>
        <location evidence="1">Nucleus</location>
    </subcellularLocation>
</comment>
<feature type="compositionally biased region" description="Polar residues" evidence="9">
    <location>
        <begin position="109"/>
        <end position="124"/>
    </location>
</feature>
<sequence length="1046" mass="118069">MASNPPSSGSQSLWPHPASGAMPPQSFVPPYPMQFRPAAPGQQVQQFIPPPTTQQFHPAGQAQNHGMAPGQNQPPPFSQSMQHFLQRPVQPGHAAPSSYPLPSMPASGMPQSQPTGPSHGVSFSSPYTFAPSSFGLPQSSISMSSQFQPSPQMSTPVGPTGAQPWLQSSQSTPVVTPLQQSNQQAFSTVPAANGSSTSKQTASDWQEFEAADGRRYYYNKITKQSSWEKPAELMTPLEVSDFLDMLRADASTVWKEFTTPEGRKYYYNKETKQSKWTIPDELKLARELAEKAAAEGAHLEMNTSSIVLTPARGTPVEQPSASVNLASSTISAADGVTSSPVPVAPVGPDPHAPTMTVSEPPAVREIQTATTGTVGLSSMGETVTSSVSEVAGSSVAVTPTGSNSLTSMEKLAPHGISSPLGGASLQDIEEAKKGMAVAGKINITPLEEKTVDEEQFIYPTKQEAKNAFKALLESANVEADWSWDQAMRMIINDKRYGALKTLGERKQAFNEYLMQRKKVEAEERRLRQRKAKEEFMKMLEESEELTSSTRWSKAVTMFEDDKRFKAVEQEADREDLFRSYLVDLQKKEKAKAQEEYRRNRLEFRQFLESCGFIKVDSQWRKVQDLLEDDERCTRLDKVDRLDIFQDYILLSHMKEQSRRAERKNRDAFRRMMEEHIAAGTLTAKTHWRDYCQKVKDSEAYEAVASNTSGSTPKDLFEDVAEELEKKLDILLLFGWQYDEDRARIKDALKLEKITVASTWTFEEFKSSINESIGSSSISDINFQLVYEDLIDRAKEKEEKEAKKRKRLAKDFTDKLSAIKEINVLSSWDECKQYVEDSSEYRSIGEESLCKEIFEDYVSRLQERVKEKERKREEEKDELEIEDLDDVESHAHKDDKRREKDKERKHRKRHQSTTDDLSSDKDDKEEIKKSRRHGSDRKKSRKHASPESDSESRHKRHKRDHRDGSRRSGGHEELEDGELAAPTEISARPPRYRRDGLHITDPAAISPLPIRPTTIPALAWNDGTGMAVPVPTRPRRPRSRRDSKPWF</sequence>
<comment type="subunit">
    <text evidence="8">Interacts (via the WW domains) with the phosphorylated C-terminal domain of NRPB1 (via CTD domain).</text>
</comment>
<keyword evidence="13" id="KW-1185">Reference proteome</keyword>
<feature type="compositionally biased region" description="Basic and acidic residues" evidence="9">
    <location>
        <begin position="960"/>
        <end position="971"/>
    </location>
</feature>
<evidence type="ECO:0000256" key="1">
    <source>
        <dbReference type="ARBA" id="ARBA00004123"/>
    </source>
</evidence>
<feature type="region of interest" description="Disordered" evidence="9">
    <location>
        <begin position="1"/>
        <end position="124"/>
    </location>
</feature>
<feature type="compositionally biased region" description="Basic residues" evidence="9">
    <location>
        <begin position="928"/>
        <end position="942"/>
    </location>
</feature>
<dbReference type="PROSITE" id="PS50020">
    <property type="entry name" value="WW_DOMAIN_2"/>
    <property type="match status" value="2"/>
</dbReference>
<accession>A0AAV6Y9B1</accession>
<name>A0AAV6Y9B1_9LAMI</name>
<evidence type="ECO:0000256" key="9">
    <source>
        <dbReference type="SAM" id="MobiDB-lite"/>
    </source>
</evidence>
<feature type="region of interest" description="Disordered" evidence="9">
    <location>
        <begin position="138"/>
        <end position="204"/>
    </location>
</feature>
<dbReference type="SMART" id="SM00456">
    <property type="entry name" value="WW"/>
    <property type="match status" value="2"/>
</dbReference>
<evidence type="ECO:0000256" key="8">
    <source>
        <dbReference type="ARBA" id="ARBA00064817"/>
    </source>
</evidence>
<keyword evidence="3" id="KW-0677">Repeat</keyword>
<feature type="region of interest" description="Disordered" evidence="9">
    <location>
        <begin position="1015"/>
        <end position="1046"/>
    </location>
</feature>
<dbReference type="Pfam" id="PF25432">
    <property type="entry name" value="FF_PRPF40A"/>
    <property type="match status" value="1"/>
</dbReference>
<feature type="domain" description="WW" evidence="10">
    <location>
        <begin position="199"/>
        <end position="232"/>
    </location>
</feature>
<evidence type="ECO:0000259" key="10">
    <source>
        <dbReference type="PROSITE" id="PS50020"/>
    </source>
</evidence>
<feature type="domain" description="FF" evidence="11">
    <location>
        <begin position="659"/>
        <end position="722"/>
    </location>
</feature>
<dbReference type="InterPro" id="IPR039726">
    <property type="entry name" value="Prp40-like"/>
</dbReference>
<evidence type="ECO:0008006" key="14">
    <source>
        <dbReference type="Google" id="ProtNLM"/>
    </source>
</evidence>
<evidence type="ECO:0000313" key="12">
    <source>
        <dbReference type="EMBL" id="KAG8390973.1"/>
    </source>
</evidence>
<evidence type="ECO:0000256" key="2">
    <source>
        <dbReference type="ARBA" id="ARBA00022664"/>
    </source>
</evidence>
<dbReference type="PROSITE" id="PS01159">
    <property type="entry name" value="WW_DOMAIN_1"/>
    <property type="match status" value="1"/>
</dbReference>
<dbReference type="Proteomes" id="UP000826271">
    <property type="component" value="Unassembled WGS sequence"/>
</dbReference>
<reference evidence="12" key="1">
    <citation type="submission" date="2019-10" db="EMBL/GenBank/DDBJ databases">
        <authorList>
            <person name="Zhang R."/>
            <person name="Pan Y."/>
            <person name="Wang J."/>
            <person name="Ma R."/>
            <person name="Yu S."/>
        </authorList>
    </citation>
    <scope>NUCLEOTIDE SEQUENCE</scope>
    <source>
        <strain evidence="12">LA-IB0</strain>
        <tissue evidence="12">Leaf</tissue>
    </source>
</reference>
<dbReference type="GO" id="GO:0045292">
    <property type="term" value="P:mRNA cis splicing, via spliceosome"/>
    <property type="evidence" value="ECO:0007669"/>
    <property type="project" value="InterPro"/>
</dbReference>
<feature type="compositionally biased region" description="Basic and acidic residues" evidence="9">
    <location>
        <begin position="917"/>
        <end position="927"/>
    </location>
</feature>
<feature type="compositionally biased region" description="Acidic residues" evidence="9">
    <location>
        <begin position="874"/>
        <end position="885"/>
    </location>
</feature>
<evidence type="ECO:0000256" key="3">
    <source>
        <dbReference type="ARBA" id="ARBA00022737"/>
    </source>
</evidence>
<dbReference type="FunFam" id="1.10.10.440:FF:000024">
    <property type="entry name" value="Pre-mRNA-processing protein 40A"/>
    <property type="match status" value="1"/>
</dbReference>
<dbReference type="CDD" id="cd22541">
    <property type="entry name" value="SP5_N"/>
    <property type="match status" value="1"/>
</dbReference>
<keyword evidence="4" id="KW-0508">mRNA splicing</keyword>